<proteinExistence type="inferred from homology"/>
<dbReference type="InterPro" id="IPR015943">
    <property type="entry name" value="WD40/YVTN_repeat-like_dom_sf"/>
</dbReference>
<name>A0ABN2KXL3_9ACTN</name>
<dbReference type="Gene3D" id="2.130.10.10">
    <property type="entry name" value="YVTN repeat-like/Quinoprotein amine dehydrogenase"/>
    <property type="match status" value="1"/>
</dbReference>
<evidence type="ECO:0000256" key="1">
    <source>
        <dbReference type="ARBA" id="ARBA00005564"/>
    </source>
</evidence>
<protein>
    <submittedName>
        <fullName evidence="2">Lactonase family protein</fullName>
    </submittedName>
</protein>
<evidence type="ECO:0000313" key="2">
    <source>
        <dbReference type="EMBL" id="GAA1766534.1"/>
    </source>
</evidence>
<evidence type="ECO:0000313" key="3">
    <source>
        <dbReference type="Proteomes" id="UP001500655"/>
    </source>
</evidence>
<dbReference type="EMBL" id="BAAALS010000022">
    <property type="protein sequence ID" value="GAA1766534.1"/>
    <property type="molecule type" value="Genomic_DNA"/>
</dbReference>
<dbReference type="InterPro" id="IPR011048">
    <property type="entry name" value="Haem_d1_sf"/>
</dbReference>
<dbReference type="PANTHER" id="PTHR30344:SF1">
    <property type="entry name" value="6-PHOSPHOGLUCONOLACTONASE"/>
    <property type="match status" value="1"/>
</dbReference>
<dbReference type="InterPro" id="IPR019405">
    <property type="entry name" value="Lactonase_7-beta_prop"/>
</dbReference>
<sequence>MSTGHVYLGCYTTGAGGEGTGIMLARRDPRTGALDEPVTVAQTPAPSYLVAHPSLSVLYAVDERETGAVAAFAIGPDQGLTPLGRDLTGGSSPCHLAVTPDGRHLVTANYGDGSVTVHRLGPDGALAGRTAHHVLGEGSKVDPERQAGPHAHEVVVESDDLLRVVDLGGDAVYALRLADGVPEEVDRTPLRPGTGPRHLAAADGYAYVCGELDSSVTVFAVDTPDGAWREHDRVAGGTEKGQLSEILLSADGRFLYVASRGPDTIATFALRDGHPTLVGEVGTGGSWPRQVTREGDLLYVANERSHTVVVFRLDPDTGLPAPTGCVRHVPSPTCVRVMS</sequence>
<dbReference type="PANTHER" id="PTHR30344">
    <property type="entry name" value="6-PHOSPHOGLUCONOLACTONASE-RELATED"/>
    <property type="match status" value="1"/>
</dbReference>
<comment type="similarity">
    <text evidence="1">Belongs to the cycloisomerase 2 family.</text>
</comment>
<comment type="caution">
    <text evidence="2">The sequence shown here is derived from an EMBL/GenBank/DDBJ whole genome shotgun (WGS) entry which is preliminary data.</text>
</comment>
<reference evidence="2 3" key="1">
    <citation type="journal article" date="2019" name="Int. J. Syst. Evol. Microbiol.">
        <title>The Global Catalogue of Microorganisms (GCM) 10K type strain sequencing project: providing services to taxonomists for standard genome sequencing and annotation.</title>
        <authorList>
            <consortium name="The Broad Institute Genomics Platform"/>
            <consortium name="The Broad Institute Genome Sequencing Center for Infectious Disease"/>
            <person name="Wu L."/>
            <person name="Ma J."/>
        </authorList>
    </citation>
    <scope>NUCLEOTIDE SEQUENCE [LARGE SCALE GENOMIC DNA]</scope>
    <source>
        <strain evidence="2 3">JCM 13249</strain>
    </source>
</reference>
<dbReference type="Proteomes" id="UP001500655">
    <property type="component" value="Unassembled WGS sequence"/>
</dbReference>
<dbReference type="InterPro" id="IPR050282">
    <property type="entry name" value="Cycloisomerase_2"/>
</dbReference>
<gene>
    <name evidence="2" type="ORF">GCM10009681_42050</name>
</gene>
<organism evidence="2 3">
    <name type="scientific">Luedemannella helvata</name>
    <dbReference type="NCBI Taxonomy" id="349315"/>
    <lineage>
        <taxon>Bacteria</taxon>
        <taxon>Bacillati</taxon>
        <taxon>Actinomycetota</taxon>
        <taxon>Actinomycetes</taxon>
        <taxon>Micromonosporales</taxon>
        <taxon>Micromonosporaceae</taxon>
        <taxon>Luedemannella</taxon>
    </lineage>
</organism>
<dbReference type="Pfam" id="PF10282">
    <property type="entry name" value="Lactonase"/>
    <property type="match status" value="1"/>
</dbReference>
<keyword evidence="3" id="KW-1185">Reference proteome</keyword>
<dbReference type="RefSeq" id="WP_344084634.1">
    <property type="nucleotide sequence ID" value="NZ_BAAALS010000022.1"/>
</dbReference>
<accession>A0ABN2KXL3</accession>
<dbReference type="SUPFAM" id="SSF51004">
    <property type="entry name" value="C-terminal (heme d1) domain of cytochrome cd1-nitrite reductase"/>
    <property type="match status" value="1"/>
</dbReference>